<dbReference type="Proteomes" id="UP001235064">
    <property type="component" value="Unassembled WGS sequence"/>
</dbReference>
<keyword evidence="3" id="KW-1185">Reference proteome</keyword>
<name>A0ABT7N3E8_9MICO</name>
<protein>
    <submittedName>
        <fullName evidence="2">Uncharacterized protein</fullName>
    </submittedName>
</protein>
<feature type="region of interest" description="Disordered" evidence="1">
    <location>
        <begin position="1"/>
        <end position="30"/>
    </location>
</feature>
<evidence type="ECO:0000313" key="3">
    <source>
        <dbReference type="Proteomes" id="UP001235064"/>
    </source>
</evidence>
<reference evidence="2 3" key="1">
    <citation type="submission" date="2023-06" db="EMBL/GenBank/DDBJ databases">
        <title>Microbacterium sp. nov., isolated from a waste landfill.</title>
        <authorList>
            <person name="Wen W."/>
        </authorList>
    </citation>
    <scope>NUCLEOTIDE SEQUENCE [LARGE SCALE GENOMIC DNA]</scope>
    <source>
        <strain evidence="2 3">ASV49</strain>
    </source>
</reference>
<comment type="caution">
    <text evidence="2">The sequence shown here is derived from an EMBL/GenBank/DDBJ whole genome shotgun (WGS) entry which is preliminary data.</text>
</comment>
<evidence type="ECO:0000313" key="2">
    <source>
        <dbReference type="EMBL" id="MDL9981235.1"/>
    </source>
</evidence>
<dbReference type="EMBL" id="JASXSZ010000006">
    <property type="protein sequence ID" value="MDL9981235.1"/>
    <property type="molecule type" value="Genomic_DNA"/>
</dbReference>
<sequence length="74" mass="8513">MTETAAATVRLRAGATRSAHARTRRVEQAEPARTRKVALWWWSPRGIEDRGGAPTREHERGYRDLQAARDRSDW</sequence>
<accession>A0ABT7N3E8</accession>
<dbReference type="RefSeq" id="WP_286290263.1">
    <property type="nucleotide sequence ID" value="NZ_JASXSZ010000006.1"/>
</dbReference>
<feature type="region of interest" description="Disordered" evidence="1">
    <location>
        <begin position="49"/>
        <end position="74"/>
    </location>
</feature>
<proteinExistence type="predicted"/>
<organism evidence="2 3">
    <name type="scientific">Microbacterium candidum</name>
    <dbReference type="NCBI Taxonomy" id="3041922"/>
    <lineage>
        <taxon>Bacteria</taxon>
        <taxon>Bacillati</taxon>
        <taxon>Actinomycetota</taxon>
        <taxon>Actinomycetes</taxon>
        <taxon>Micrococcales</taxon>
        <taxon>Microbacteriaceae</taxon>
        <taxon>Microbacterium</taxon>
    </lineage>
</organism>
<gene>
    <name evidence="2" type="ORF">QSV35_18030</name>
</gene>
<evidence type="ECO:0000256" key="1">
    <source>
        <dbReference type="SAM" id="MobiDB-lite"/>
    </source>
</evidence>